<keyword evidence="8" id="KW-0626">Porin</keyword>
<accession>A0A972NYB2</accession>
<keyword evidence="14" id="KW-1185">Reference proteome</keyword>
<protein>
    <submittedName>
        <fullName evidence="13">Porin</fullName>
    </submittedName>
</protein>
<keyword evidence="3" id="KW-0813">Transport</keyword>
<sequence>MTVRRYLPGLLIALPLASTQVRAQSDLTLYGILDTSLEVTNVGNGATARMDSGGVNGSRYGLKGTEDIGAGYKIKFTLEQGISSTTGAASNPALAFSRQAWVGMAAPWGEVRVGLQNSPVYVTVTGVLDAFTVNTLASGLDSFLSISPRQNDAITYLSPDFHGLSGQVMVSLRDSSTKPDNGIAAYNLAVEYSRGPLNSAIGYQRVTNFKGSSTLNALFAGANYAFGPLKVFAAYHNAKITGLVDRDVYSLSASYQFSVSTMLSFGGAHAHDRSGMGNGGDQVGLMYWYFVSKRTTLYASAAFLDNHNHATFTINGAPVGIPVAYPGANPRGIQLGIQHRF</sequence>
<dbReference type="GO" id="GO:0015288">
    <property type="term" value="F:porin activity"/>
    <property type="evidence" value="ECO:0007669"/>
    <property type="project" value="UniProtKB-KW"/>
</dbReference>
<name>A0A972NYB2_9BURK</name>
<evidence type="ECO:0000256" key="2">
    <source>
        <dbReference type="ARBA" id="ARBA00011233"/>
    </source>
</evidence>
<dbReference type="CDD" id="cd00342">
    <property type="entry name" value="gram_neg_porins"/>
    <property type="match status" value="1"/>
</dbReference>
<evidence type="ECO:0000313" key="14">
    <source>
        <dbReference type="Proteomes" id="UP000655523"/>
    </source>
</evidence>
<dbReference type="PRINTS" id="PR00184">
    <property type="entry name" value="NEISSPPORIN"/>
</dbReference>
<proteinExistence type="predicted"/>
<evidence type="ECO:0000256" key="3">
    <source>
        <dbReference type="ARBA" id="ARBA00022448"/>
    </source>
</evidence>
<dbReference type="InterPro" id="IPR002299">
    <property type="entry name" value="Porin_Neis"/>
</dbReference>
<dbReference type="PANTHER" id="PTHR34501">
    <property type="entry name" value="PROTEIN YDDL-RELATED"/>
    <property type="match status" value="1"/>
</dbReference>
<feature type="chain" id="PRO_5037882541" evidence="11">
    <location>
        <begin position="24"/>
        <end position="341"/>
    </location>
</feature>
<feature type="signal peptide" evidence="11">
    <location>
        <begin position="1"/>
        <end position="23"/>
    </location>
</feature>
<keyword evidence="4" id="KW-1134">Transmembrane beta strand</keyword>
<keyword evidence="9" id="KW-0472">Membrane</keyword>
<keyword evidence="10" id="KW-0998">Cell outer membrane</keyword>
<reference evidence="13 14" key="1">
    <citation type="submission" date="2019-11" db="EMBL/GenBank/DDBJ databases">
        <title>Metabolism of dissolved organic matter in forest soils.</title>
        <authorList>
            <person name="Cyle K.T."/>
            <person name="Wilhelm R.C."/>
            <person name="Martinez C.E."/>
        </authorList>
    </citation>
    <scope>NUCLEOTIDE SEQUENCE [LARGE SCALE GENOMIC DNA]</scope>
    <source>
        <strain evidence="13 14">5N</strain>
    </source>
</reference>
<feature type="domain" description="Porin" evidence="12">
    <location>
        <begin position="12"/>
        <end position="308"/>
    </location>
</feature>
<gene>
    <name evidence="13" type="ORF">GNZ13_48320</name>
</gene>
<dbReference type="InterPro" id="IPR033900">
    <property type="entry name" value="Gram_neg_porin_domain"/>
</dbReference>
<evidence type="ECO:0000256" key="10">
    <source>
        <dbReference type="ARBA" id="ARBA00023237"/>
    </source>
</evidence>
<dbReference type="Pfam" id="PF13609">
    <property type="entry name" value="Porin_4"/>
    <property type="match status" value="1"/>
</dbReference>
<dbReference type="Proteomes" id="UP000655523">
    <property type="component" value="Unassembled WGS sequence"/>
</dbReference>
<organism evidence="13 14">
    <name type="scientific">Paraburkholderia elongata</name>
    <dbReference type="NCBI Taxonomy" id="2675747"/>
    <lineage>
        <taxon>Bacteria</taxon>
        <taxon>Pseudomonadati</taxon>
        <taxon>Pseudomonadota</taxon>
        <taxon>Betaproteobacteria</taxon>
        <taxon>Burkholderiales</taxon>
        <taxon>Burkholderiaceae</taxon>
        <taxon>Paraburkholderia</taxon>
    </lineage>
</organism>
<keyword evidence="7" id="KW-0406">Ion transport</keyword>
<dbReference type="InterPro" id="IPR050298">
    <property type="entry name" value="Gram-neg_bact_OMP"/>
</dbReference>
<evidence type="ECO:0000256" key="6">
    <source>
        <dbReference type="ARBA" id="ARBA00022729"/>
    </source>
</evidence>
<comment type="subcellular location">
    <subcellularLocation>
        <location evidence="1">Cell outer membrane</location>
        <topology evidence="1">Multi-pass membrane protein</topology>
    </subcellularLocation>
</comment>
<dbReference type="GO" id="GO:0034220">
    <property type="term" value="P:monoatomic ion transmembrane transport"/>
    <property type="evidence" value="ECO:0007669"/>
    <property type="project" value="InterPro"/>
</dbReference>
<evidence type="ECO:0000256" key="5">
    <source>
        <dbReference type="ARBA" id="ARBA00022692"/>
    </source>
</evidence>
<evidence type="ECO:0000256" key="11">
    <source>
        <dbReference type="SAM" id="SignalP"/>
    </source>
</evidence>
<evidence type="ECO:0000256" key="7">
    <source>
        <dbReference type="ARBA" id="ARBA00023065"/>
    </source>
</evidence>
<dbReference type="GO" id="GO:0009279">
    <property type="term" value="C:cell outer membrane"/>
    <property type="evidence" value="ECO:0007669"/>
    <property type="project" value="UniProtKB-SubCell"/>
</dbReference>
<keyword evidence="6 11" id="KW-0732">Signal</keyword>
<dbReference type="AlphaFoldDB" id="A0A972NYB2"/>
<comment type="subunit">
    <text evidence="2">Homotrimer.</text>
</comment>
<dbReference type="GO" id="GO:0046930">
    <property type="term" value="C:pore complex"/>
    <property type="evidence" value="ECO:0007669"/>
    <property type="project" value="UniProtKB-KW"/>
</dbReference>
<evidence type="ECO:0000256" key="1">
    <source>
        <dbReference type="ARBA" id="ARBA00004571"/>
    </source>
</evidence>
<evidence type="ECO:0000256" key="9">
    <source>
        <dbReference type="ARBA" id="ARBA00023136"/>
    </source>
</evidence>
<evidence type="ECO:0000259" key="12">
    <source>
        <dbReference type="Pfam" id="PF13609"/>
    </source>
</evidence>
<dbReference type="RefSeq" id="WP_236002528.1">
    <property type="nucleotide sequence ID" value="NZ_WOEZ01000300.1"/>
</dbReference>
<dbReference type="InterPro" id="IPR001702">
    <property type="entry name" value="Porin_Gram-ve"/>
</dbReference>
<dbReference type="Gene3D" id="2.40.160.10">
    <property type="entry name" value="Porin"/>
    <property type="match status" value="1"/>
</dbReference>
<evidence type="ECO:0000256" key="4">
    <source>
        <dbReference type="ARBA" id="ARBA00022452"/>
    </source>
</evidence>
<keyword evidence="5" id="KW-0812">Transmembrane</keyword>
<dbReference type="InterPro" id="IPR023614">
    <property type="entry name" value="Porin_dom_sf"/>
</dbReference>
<dbReference type="PANTHER" id="PTHR34501:SF9">
    <property type="entry name" value="MAJOR OUTER MEMBRANE PROTEIN P.IA"/>
    <property type="match status" value="1"/>
</dbReference>
<dbReference type="SUPFAM" id="SSF56935">
    <property type="entry name" value="Porins"/>
    <property type="match status" value="1"/>
</dbReference>
<evidence type="ECO:0000256" key="8">
    <source>
        <dbReference type="ARBA" id="ARBA00023114"/>
    </source>
</evidence>
<dbReference type="PRINTS" id="PR00182">
    <property type="entry name" value="ECOLNEIPORIN"/>
</dbReference>
<dbReference type="EMBL" id="WOEZ01000300">
    <property type="protein sequence ID" value="NPT62118.1"/>
    <property type="molecule type" value="Genomic_DNA"/>
</dbReference>
<comment type="caution">
    <text evidence="13">The sequence shown here is derived from an EMBL/GenBank/DDBJ whole genome shotgun (WGS) entry which is preliminary data.</text>
</comment>
<evidence type="ECO:0000313" key="13">
    <source>
        <dbReference type="EMBL" id="NPT62118.1"/>
    </source>
</evidence>